<keyword evidence="7" id="KW-0378">Hydrolase</keyword>
<dbReference type="GO" id="GO:0016020">
    <property type="term" value="C:membrane"/>
    <property type="evidence" value="ECO:0007669"/>
    <property type="project" value="UniProtKB-SubCell"/>
</dbReference>
<gene>
    <name evidence="7" type="ORF">MNBD_IGNAVI01-2145</name>
</gene>
<keyword evidence="2" id="KW-0813">Transport</keyword>
<dbReference type="GO" id="GO:0016787">
    <property type="term" value="F:hydrolase activity"/>
    <property type="evidence" value="ECO:0007669"/>
    <property type="project" value="UniProtKB-KW"/>
</dbReference>
<dbReference type="InterPro" id="IPR026015">
    <property type="entry name" value="ATP_synth_OSCP/delta_N_sf"/>
</dbReference>
<keyword evidence="5" id="KW-0472">Membrane</keyword>
<dbReference type="EMBL" id="UOGD01000287">
    <property type="protein sequence ID" value="VAX24976.1"/>
    <property type="molecule type" value="Genomic_DNA"/>
</dbReference>
<dbReference type="NCBIfam" id="TIGR01145">
    <property type="entry name" value="ATP_synt_delta"/>
    <property type="match status" value="1"/>
</dbReference>
<evidence type="ECO:0000256" key="1">
    <source>
        <dbReference type="ARBA" id="ARBA00004370"/>
    </source>
</evidence>
<dbReference type="AlphaFoldDB" id="A0A3B1C395"/>
<organism evidence="7">
    <name type="scientific">hydrothermal vent metagenome</name>
    <dbReference type="NCBI Taxonomy" id="652676"/>
    <lineage>
        <taxon>unclassified sequences</taxon>
        <taxon>metagenomes</taxon>
        <taxon>ecological metagenomes</taxon>
    </lineage>
</organism>
<dbReference type="GO" id="GO:0046933">
    <property type="term" value="F:proton-transporting ATP synthase activity, rotational mechanism"/>
    <property type="evidence" value="ECO:0007669"/>
    <property type="project" value="InterPro"/>
</dbReference>
<dbReference type="PANTHER" id="PTHR11910">
    <property type="entry name" value="ATP SYNTHASE DELTA CHAIN"/>
    <property type="match status" value="1"/>
</dbReference>
<protein>
    <submittedName>
        <fullName evidence="7">ATP synthase delta chain</fullName>
        <ecNumber evidence="7">3.6.3.14</ecNumber>
    </submittedName>
</protein>
<evidence type="ECO:0000256" key="2">
    <source>
        <dbReference type="ARBA" id="ARBA00022448"/>
    </source>
</evidence>
<dbReference type="InterPro" id="IPR000711">
    <property type="entry name" value="ATPase_OSCP/dsu"/>
</dbReference>
<dbReference type="Gene3D" id="1.10.520.20">
    <property type="entry name" value="N-terminal domain of the delta subunit of the F1F0-ATP synthase"/>
    <property type="match status" value="1"/>
</dbReference>
<dbReference type="Pfam" id="PF00213">
    <property type="entry name" value="OSCP"/>
    <property type="match status" value="1"/>
</dbReference>
<accession>A0A3B1C395</accession>
<dbReference type="EC" id="3.6.3.14" evidence="7"/>
<evidence type="ECO:0000256" key="3">
    <source>
        <dbReference type="ARBA" id="ARBA00022781"/>
    </source>
</evidence>
<dbReference type="SUPFAM" id="SSF47928">
    <property type="entry name" value="N-terminal domain of the delta subunit of the F1F0-ATP synthase"/>
    <property type="match status" value="1"/>
</dbReference>
<proteinExistence type="inferred from homology"/>
<keyword evidence="4" id="KW-0406">Ion transport</keyword>
<keyword evidence="3" id="KW-0375">Hydrogen ion transport</keyword>
<evidence type="ECO:0000256" key="6">
    <source>
        <dbReference type="ARBA" id="ARBA00023310"/>
    </source>
</evidence>
<evidence type="ECO:0000256" key="4">
    <source>
        <dbReference type="ARBA" id="ARBA00023065"/>
    </source>
</evidence>
<sequence>MSSYNVATRYANALMELASEKDILNQVADDMQIVFNGIASSKELRTILKSPVIRPEKKEAILNDIFKDKVGDETNSFIQFIVKKNREDIIYDILKRFKELYNIKINRVEAHIKSFVELTEAQKEQLQNSLEEFTKKEVMPFYSIDESLIGGFVVKINDTVLDSSIKQQLDRLRKKLFEQNDIILN</sequence>
<dbReference type="HAMAP" id="MF_01416">
    <property type="entry name" value="ATP_synth_delta_bact"/>
    <property type="match status" value="1"/>
</dbReference>
<reference evidence="7" key="1">
    <citation type="submission" date="2018-06" db="EMBL/GenBank/DDBJ databases">
        <authorList>
            <person name="Zhirakovskaya E."/>
        </authorList>
    </citation>
    <scope>NUCLEOTIDE SEQUENCE</scope>
</reference>
<evidence type="ECO:0000313" key="7">
    <source>
        <dbReference type="EMBL" id="VAX24976.1"/>
    </source>
</evidence>
<keyword evidence="6" id="KW-0066">ATP synthesis</keyword>
<evidence type="ECO:0000256" key="5">
    <source>
        <dbReference type="ARBA" id="ARBA00023136"/>
    </source>
</evidence>
<name>A0A3B1C395_9ZZZZ</name>
<dbReference type="PRINTS" id="PR00125">
    <property type="entry name" value="ATPASEDELTA"/>
</dbReference>
<comment type="subcellular location">
    <subcellularLocation>
        <location evidence="1">Membrane</location>
    </subcellularLocation>
</comment>